<proteinExistence type="inferred from homology"/>
<accession>A0A1Q3E2H1</accession>
<comment type="caution">
    <text evidence="3">The sequence shown here is derived from an EMBL/GenBank/DDBJ whole genome shotgun (WGS) entry which is preliminary data.</text>
</comment>
<keyword evidence="3" id="KW-0808">Transferase</keyword>
<protein>
    <submittedName>
        <fullName evidence="3">Atypical pikk pi3k protein kinase</fullName>
    </submittedName>
</protein>
<feature type="domain" description="C2 PI3K-type" evidence="2">
    <location>
        <begin position="1"/>
        <end position="140"/>
    </location>
</feature>
<evidence type="ECO:0000313" key="3">
    <source>
        <dbReference type="EMBL" id="GAW01229.1"/>
    </source>
</evidence>
<dbReference type="Proteomes" id="UP000188533">
    <property type="component" value="Unassembled WGS sequence"/>
</dbReference>
<sequence>MFNDRGGSRTLSDLYVICQLIADNKPLTIPFRTVFQAFKNAYIWNEWITFPIRYCDLPLSSQITFTVWDIAGPRSAAPVGGTTFRLFGKKWTLRRGKHRLLLWPGIEADGCVDSATPSKIPGATDEMGRLEKLVKKYERGKWRKFMQQKLRNPKPYSYTSTSRDLTFQ</sequence>
<evidence type="ECO:0000313" key="4">
    <source>
        <dbReference type="Proteomes" id="UP000188533"/>
    </source>
</evidence>
<dbReference type="InterPro" id="IPR002420">
    <property type="entry name" value="PI3K-type_C2_dom"/>
</dbReference>
<dbReference type="Gene3D" id="2.60.40.150">
    <property type="entry name" value="C2 domain"/>
    <property type="match status" value="1"/>
</dbReference>
<dbReference type="EMBL" id="BDGU01000053">
    <property type="protein sequence ID" value="GAW01229.1"/>
    <property type="molecule type" value="Genomic_DNA"/>
</dbReference>
<dbReference type="SUPFAM" id="SSF49562">
    <property type="entry name" value="C2 domain (Calcium/lipid-binding domain, CaLB)"/>
    <property type="match status" value="1"/>
</dbReference>
<keyword evidence="3" id="KW-0418">Kinase</keyword>
<evidence type="ECO:0000259" key="2">
    <source>
        <dbReference type="PROSITE" id="PS51547"/>
    </source>
</evidence>
<gene>
    <name evidence="3" type="ORF">LENED_002812</name>
</gene>
<keyword evidence="4" id="KW-1185">Reference proteome</keyword>
<dbReference type="PROSITE" id="PS51547">
    <property type="entry name" value="C2_PI3K"/>
    <property type="match status" value="1"/>
</dbReference>
<organism evidence="3 4">
    <name type="scientific">Lentinula edodes</name>
    <name type="common">Shiitake mushroom</name>
    <name type="synonym">Lentinus edodes</name>
    <dbReference type="NCBI Taxonomy" id="5353"/>
    <lineage>
        <taxon>Eukaryota</taxon>
        <taxon>Fungi</taxon>
        <taxon>Dikarya</taxon>
        <taxon>Basidiomycota</taxon>
        <taxon>Agaricomycotina</taxon>
        <taxon>Agaricomycetes</taxon>
        <taxon>Agaricomycetidae</taxon>
        <taxon>Agaricales</taxon>
        <taxon>Marasmiineae</taxon>
        <taxon>Omphalotaceae</taxon>
        <taxon>Lentinula</taxon>
    </lineage>
</organism>
<dbReference type="SMART" id="SM00142">
    <property type="entry name" value="PI3K_C2"/>
    <property type="match status" value="1"/>
</dbReference>
<dbReference type="GO" id="GO:0016301">
    <property type="term" value="F:kinase activity"/>
    <property type="evidence" value="ECO:0007669"/>
    <property type="project" value="UniProtKB-KW"/>
</dbReference>
<dbReference type="STRING" id="5353.A0A1Q3E2H1"/>
<dbReference type="AlphaFoldDB" id="A0A1Q3E2H1"/>
<name>A0A1Q3E2H1_LENED</name>
<reference evidence="3 4" key="1">
    <citation type="submission" date="2016-08" db="EMBL/GenBank/DDBJ databases">
        <authorList>
            <consortium name="Lentinula edodes genome sequencing consortium"/>
            <person name="Sakamoto Y."/>
            <person name="Nakade K."/>
            <person name="Sato S."/>
            <person name="Yoshida Y."/>
            <person name="Miyazaki K."/>
            <person name="Natsume S."/>
            <person name="Konno N."/>
        </authorList>
    </citation>
    <scope>NUCLEOTIDE SEQUENCE [LARGE SCALE GENOMIC DNA]</scope>
    <source>
        <strain evidence="3 4">NBRC 111202</strain>
    </source>
</reference>
<dbReference type="InterPro" id="IPR035892">
    <property type="entry name" value="C2_domain_sf"/>
</dbReference>
<dbReference type="CDD" id="cd08397">
    <property type="entry name" value="C2_PI3K_class_III"/>
    <property type="match status" value="1"/>
</dbReference>
<dbReference type="Pfam" id="PF00792">
    <property type="entry name" value="PI3K_C2"/>
    <property type="match status" value="1"/>
</dbReference>
<evidence type="ECO:0000256" key="1">
    <source>
        <dbReference type="PROSITE-ProRule" id="PRU00880"/>
    </source>
</evidence>
<comment type="similarity">
    <text evidence="1">Belongs to the PI3/PI4-kinase family.</text>
</comment>
<reference evidence="3 4" key="2">
    <citation type="submission" date="2017-02" db="EMBL/GenBank/DDBJ databases">
        <title>A genome survey and senescence transcriptome analysis in Lentinula edodes.</title>
        <authorList>
            <person name="Sakamoto Y."/>
            <person name="Nakade K."/>
            <person name="Sato S."/>
            <person name="Yoshida Y."/>
            <person name="Miyazaki K."/>
            <person name="Natsume S."/>
            <person name="Konno N."/>
        </authorList>
    </citation>
    <scope>NUCLEOTIDE SEQUENCE [LARGE SCALE GENOMIC DNA]</scope>
    <source>
        <strain evidence="3 4">NBRC 111202</strain>
    </source>
</reference>